<accession>A0A4Z1DY23</accession>
<feature type="transmembrane region" description="Helical" evidence="1">
    <location>
        <begin position="342"/>
        <end position="360"/>
    </location>
</feature>
<proteinExistence type="predicted"/>
<evidence type="ECO:0000313" key="3">
    <source>
        <dbReference type="Proteomes" id="UP000297318"/>
    </source>
</evidence>
<reference evidence="2 3" key="1">
    <citation type="submission" date="2018-11" db="EMBL/GenBank/DDBJ databases">
        <title>Complete genome sequencing of the Actinobacteria Serinibacter sp. K3-2.</title>
        <authorList>
            <person name="Rakitin A.L."/>
            <person name="Beletsky A.V."/>
            <person name="Mardanov A.V."/>
            <person name="Ravin N.V."/>
            <person name="Gromova A.S."/>
            <person name="Filippova S.N."/>
            <person name="Gal'Chenko V.F."/>
        </authorList>
    </citation>
    <scope>NUCLEOTIDE SEQUENCE [LARGE SCALE GENOMIC DNA]</scope>
    <source>
        <strain evidence="2 3">K3-2</strain>
    </source>
</reference>
<feature type="transmembrane region" description="Helical" evidence="1">
    <location>
        <begin position="280"/>
        <end position="300"/>
    </location>
</feature>
<comment type="caution">
    <text evidence="2">The sequence shown here is derived from an EMBL/GenBank/DDBJ whole genome shotgun (WGS) entry which is preliminary data.</text>
</comment>
<feature type="transmembrane region" description="Helical" evidence="1">
    <location>
        <begin position="320"/>
        <end position="336"/>
    </location>
</feature>
<keyword evidence="1" id="KW-0812">Transmembrane</keyword>
<feature type="transmembrane region" description="Helical" evidence="1">
    <location>
        <begin position="39"/>
        <end position="59"/>
    </location>
</feature>
<dbReference type="RefSeq" id="WP_135850166.1">
    <property type="nucleotide sequence ID" value="NZ_RHPJ01000003.1"/>
</dbReference>
<evidence type="ECO:0000256" key="1">
    <source>
        <dbReference type="SAM" id="Phobius"/>
    </source>
</evidence>
<keyword evidence="1" id="KW-0472">Membrane</keyword>
<protein>
    <submittedName>
        <fullName evidence="2">Uncharacterized protein</fullName>
    </submittedName>
</protein>
<sequence length="372" mass="39304">MTRGDGGGRSDTSGKDDRTRPAALLRWGLPRDHRAMEHVITFVVLTLATILVTRLFLIATGYPQVGGDGLHIAHVLWGGALMVVAFVMLLLFIGPVVRPAAVLVGGIGFGLFIDEVGKFLTDDNDYFYEPAFAIMYACVVAIVVAADLVASRRRRAPSEDVAAAADIAVTGLVGGLSVRQRAVAGELLERASDGSDGSSGAAGAVRGADEVRALLEAIPADDDELPDPVRTLTHRTAAAARRVVSETNGWRIALWGTAVMLLASVVVAVTDVSAAIESGVAFLVVVSGLSLVGSWALWFLAFRSQRSDGGAPARRRALDLLRGAVATNLLVTQVALFRFDPWQATILVIVGMVLLLVLWAEQQRRHAGAPAA</sequence>
<keyword evidence="3" id="KW-1185">Reference proteome</keyword>
<organism evidence="2 3">
    <name type="scientific">Serinibacter arcticus</name>
    <dbReference type="NCBI Taxonomy" id="1655435"/>
    <lineage>
        <taxon>Bacteria</taxon>
        <taxon>Bacillati</taxon>
        <taxon>Actinomycetota</taxon>
        <taxon>Actinomycetes</taxon>
        <taxon>Micrococcales</taxon>
        <taxon>Beutenbergiaceae</taxon>
        <taxon>Serinibacter</taxon>
    </lineage>
</organism>
<feature type="transmembrane region" description="Helical" evidence="1">
    <location>
        <begin position="71"/>
        <end position="93"/>
    </location>
</feature>
<keyword evidence="1" id="KW-1133">Transmembrane helix</keyword>
<dbReference type="EMBL" id="RHPJ01000003">
    <property type="protein sequence ID" value="TGO04595.1"/>
    <property type="molecule type" value="Genomic_DNA"/>
</dbReference>
<dbReference type="AlphaFoldDB" id="A0A4Z1DY23"/>
<dbReference type="Proteomes" id="UP000297318">
    <property type="component" value="Unassembled WGS sequence"/>
</dbReference>
<feature type="transmembrane region" description="Helical" evidence="1">
    <location>
        <begin position="252"/>
        <end position="274"/>
    </location>
</feature>
<feature type="transmembrane region" description="Helical" evidence="1">
    <location>
        <begin position="100"/>
        <end position="120"/>
    </location>
</feature>
<name>A0A4Z1DY23_9MICO</name>
<dbReference type="OrthoDB" id="161151at2"/>
<feature type="transmembrane region" description="Helical" evidence="1">
    <location>
        <begin position="132"/>
        <end position="150"/>
    </location>
</feature>
<gene>
    <name evidence="2" type="ORF">SERN_2188</name>
</gene>
<evidence type="ECO:0000313" key="2">
    <source>
        <dbReference type="EMBL" id="TGO04595.1"/>
    </source>
</evidence>